<evidence type="ECO:0000313" key="14">
    <source>
        <dbReference type="EMBL" id="KAL0267138.1"/>
    </source>
</evidence>
<protein>
    <recommendedName>
        <fullName evidence="15">Phosphoglucomutase-2</fullName>
    </recommendedName>
</protein>
<dbReference type="EMBL" id="JARGDH010000005">
    <property type="protein sequence ID" value="KAL0267138.1"/>
    <property type="molecule type" value="Genomic_DNA"/>
</dbReference>
<evidence type="ECO:0000256" key="10">
    <source>
        <dbReference type="ARBA" id="ARBA00023277"/>
    </source>
</evidence>
<dbReference type="GO" id="GO:0008973">
    <property type="term" value="F:phosphopentomutase activity"/>
    <property type="evidence" value="ECO:0007669"/>
    <property type="project" value="TreeGrafter"/>
</dbReference>
<dbReference type="Pfam" id="PF02880">
    <property type="entry name" value="PGM_PMM_III"/>
    <property type="match status" value="1"/>
</dbReference>
<comment type="cofactor">
    <cofactor evidence="1">
        <name>Mg(2+)</name>
        <dbReference type="ChEBI" id="CHEBI:18420"/>
    </cofactor>
</comment>
<dbReference type="PANTHER" id="PTHR45745">
    <property type="entry name" value="PHOSPHOMANNOMUTASE 45A"/>
    <property type="match status" value="1"/>
</dbReference>
<evidence type="ECO:0000256" key="2">
    <source>
        <dbReference type="ARBA" id="ARBA00004496"/>
    </source>
</evidence>
<dbReference type="Pfam" id="PF02879">
    <property type="entry name" value="PGM_PMM_II"/>
    <property type="match status" value="1"/>
</dbReference>
<dbReference type="CDD" id="cd05799">
    <property type="entry name" value="PGM2"/>
    <property type="match status" value="1"/>
</dbReference>
<feature type="domain" description="Alpha-D-phosphohexomutase alpha/beta/alpha" evidence="11">
    <location>
        <begin position="95"/>
        <end position="233"/>
    </location>
</feature>
<dbReference type="GO" id="GO:0006166">
    <property type="term" value="P:purine ribonucleoside salvage"/>
    <property type="evidence" value="ECO:0007669"/>
    <property type="project" value="TreeGrafter"/>
</dbReference>
<feature type="domain" description="Alpha-D-phosphohexomutase alpha/beta/alpha" evidence="12">
    <location>
        <begin position="263"/>
        <end position="366"/>
    </location>
</feature>
<keyword evidence="4" id="KW-0963">Cytoplasm</keyword>
<evidence type="ECO:0000256" key="9">
    <source>
        <dbReference type="ARBA" id="ARBA00023235"/>
    </source>
</evidence>
<evidence type="ECO:0000259" key="11">
    <source>
        <dbReference type="Pfam" id="PF02878"/>
    </source>
</evidence>
<dbReference type="Pfam" id="PF02878">
    <property type="entry name" value="PGM_PMM_I"/>
    <property type="match status" value="1"/>
</dbReference>
<proteinExistence type="inferred from homology"/>
<keyword evidence="9" id="KW-0413">Isomerase</keyword>
<dbReference type="AlphaFoldDB" id="A0AAW2HC55"/>
<dbReference type="GO" id="GO:0006006">
    <property type="term" value="P:glucose metabolic process"/>
    <property type="evidence" value="ECO:0007669"/>
    <property type="project" value="UniProtKB-KW"/>
</dbReference>
<evidence type="ECO:0000256" key="8">
    <source>
        <dbReference type="ARBA" id="ARBA00022842"/>
    </source>
</evidence>
<name>A0AAW2HC55_9NEOP</name>
<evidence type="ECO:0000256" key="3">
    <source>
        <dbReference type="ARBA" id="ARBA00010231"/>
    </source>
</evidence>
<dbReference type="InterPro" id="IPR005844">
    <property type="entry name" value="A-D-PHexomutase_a/b/a-I"/>
</dbReference>
<comment type="caution">
    <text evidence="14">The sequence shown here is derived from an EMBL/GenBank/DDBJ whole genome shotgun (WGS) entry which is preliminary data.</text>
</comment>
<dbReference type="SUPFAM" id="SSF55957">
    <property type="entry name" value="Phosphoglucomutase, C-terminal domain"/>
    <property type="match status" value="1"/>
</dbReference>
<sequence length="653" mass="73902">MKLLRTITLKLTRVPQADAVIKTNLINKDLKQSFAISGKMNGGDGLAINTGHHDVDLKVKEWLMWDKNPKTTEEVAQLLREGNIEKLKKLFLGRIEFGTAGLRGRMGAGYTQMNDLVVIQTAQGLAKYLTKTFKDVAVKSIVIGYDGRYNSRRFAELTASVFLNENFKVYLFSDLCPTPFVPFSVTHYDCLAGVMVTASHNPKEDNGYKVYWRNGAQIISPHDKEIHALILNNLQPLPSSWNTKIIFGNPNVVDPLAEVMVSYYARLKKLVLFSDINRSSDLRIVYTAMHGVGYKYVVEAFKTGSLNEFYVVKEQRDPDPEFPTVRFPNPEEGKSALNLSIQTAEENDCTLILANDPDADRLAVAEKVSNRVKEWKIFTGNEIGALLGWWSFFCYKYENPNVKNYENVYMLSSTVSSKILSTMSKKEGFKFEETLTGFKWMGNVSFDRMKTGKTVLFAFEEAIGFMCGTGVLDKDGVSAAVKVAEMAAYLKQNHNLNLQDKLRELYMLYGQHITLNSYYICHDPSTINRIFHRLRNFAEETNKSYPKSILRGKYVICGVRDLTTGYDDSYPDLKARLPTSKSSQMITFRFTNGLVATLRTSGTEPKIKYYTELCSDSSEQNSEKLRGILNEMVNALVEEFLEPTKNGLLPRSD</sequence>
<gene>
    <name evidence="14" type="ORF">PYX00_009491</name>
</gene>
<evidence type="ECO:0008006" key="15">
    <source>
        <dbReference type="Google" id="ProtNLM"/>
    </source>
</evidence>
<dbReference type="GO" id="GO:0000287">
    <property type="term" value="F:magnesium ion binding"/>
    <property type="evidence" value="ECO:0007669"/>
    <property type="project" value="InterPro"/>
</dbReference>
<comment type="subcellular location">
    <subcellularLocation>
        <location evidence="2">Cytoplasm</location>
    </subcellularLocation>
</comment>
<organism evidence="14">
    <name type="scientific">Menopon gallinae</name>
    <name type="common">poultry shaft louse</name>
    <dbReference type="NCBI Taxonomy" id="328185"/>
    <lineage>
        <taxon>Eukaryota</taxon>
        <taxon>Metazoa</taxon>
        <taxon>Ecdysozoa</taxon>
        <taxon>Arthropoda</taxon>
        <taxon>Hexapoda</taxon>
        <taxon>Insecta</taxon>
        <taxon>Pterygota</taxon>
        <taxon>Neoptera</taxon>
        <taxon>Paraneoptera</taxon>
        <taxon>Psocodea</taxon>
        <taxon>Troctomorpha</taxon>
        <taxon>Phthiraptera</taxon>
        <taxon>Amblycera</taxon>
        <taxon>Menoponidae</taxon>
        <taxon>Menopon</taxon>
    </lineage>
</organism>
<evidence type="ECO:0000259" key="13">
    <source>
        <dbReference type="Pfam" id="PF02880"/>
    </source>
</evidence>
<dbReference type="PROSITE" id="PS00710">
    <property type="entry name" value="PGM_PMM"/>
    <property type="match status" value="1"/>
</dbReference>
<comment type="similarity">
    <text evidence="3">Belongs to the phosphohexose mutase family.</text>
</comment>
<dbReference type="PRINTS" id="PR00509">
    <property type="entry name" value="PGMPMM"/>
</dbReference>
<evidence type="ECO:0000259" key="12">
    <source>
        <dbReference type="Pfam" id="PF02879"/>
    </source>
</evidence>
<dbReference type="GO" id="GO:0005737">
    <property type="term" value="C:cytoplasm"/>
    <property type="evidence" value="ECO:0007669"/>
    <property type="project" value="UniProtKB-SubCell"/>
</dbReference>
<dbReference type="SUPFAM" id="SSF53738">
    <property type="entry name" value="Phosphoglucomutase, first 3 domains"/>
    <property type="match status" value="3"/>
</dbReference>
<keyword evidence="7" id="KW-0479">Metal-binding</keyword>
<evidence type="ECO:0000256" key="6">
    <source>
        <dbReference type="ARBA" id="ARBA00022553"/>
    </source>
</evidence>
<dbReference type="FunFam" id="3.40.120.10:FF:000035">
    <property type="entry name" value="Pgm3p"/>
    <property type="match status" value="1"/>
</dbReference>
<evidence type="ECO:0000256" key="4">
    <source>
        <dbReference type="ARBA" id="ARBA00022490"/>
    </source>
</evidence>
<dbReference type="GO" id="GO:0005634">
    <property type="term" value="C:nucleus"/>
    <property type="evidence" value="ECO:0007669"/>
    <property type="project" value="TreeGrafter"/>
</dbReference>
<dbReference type="InterPro" id="IPR005841">
    <property type="entry name" value="Alpha-D-phosphohexomutase_SF"/>
</dbReference>
<dbReference type="FunFam" id="3.40.120.10:FF:000017">
    <property type="entry name" value="glucose 1,6-bisphosphate synthase"/>
    <property type="match status" value="1"/>
</dbReference>
<keyword evidence="10" id="KW-0119">Carbohydrate metabolism</keyword>
<keyword evidence="5" id="KW-0313">Glucose metabolism</keyword>
<dbReference type="InterPro" id="IPR016066">
    <property type="entry name" value="A-D-PHexomutase_CS"/>
</dbReference>
<dbReference type="InterPro" id="IPR016055">
    <property type="entry name" value="A-D-PHexomutase_a/b/a-I/II/III"/>
</dbReference>
<evidence type="ECO:0000256" key="5">
    <source>
        <dbReference type="ARBA" id="ARBA00022526"/>
    </source>
</evidence>
<dbReference type="Gene3D" id="3.40.120.10">
    <property type="entry name" value="Alpha-D-Glucose-1,6-Bisphosphate, subunit A, domain 3"/>
    <property type="match status" value="3"/>
</dbReference>
<accession>A0AAW2HC55</accession>
<feature type="domain" description="Alpha-D-phosphohexomutase alpha/beta/alpha" evidence="13">
    <location>
        <begin position="407"/>
        <end position="493"/>
    </location>
</feature>
<evidence type="ECO:0000256" key="7">
    <source>
        <dbReference type="ARBA" id="ARBA00022723"/>
    </source>
</evidence>
<dbReference type="InterPro" id="IPR036900">
    <property type="entry name" value="A-D-PHexomutase_C_sf"/>
</dbReference>
<dbReference type="PANTHER" id="PTHR45745:SF1">
    <property type="entry name" value="PHOSPHOGLUCOMUTASE 2B-RELATED"/>
    <property type="match status" value="1"/>
</dbReference>
<evidence type="ECO:0000256" key="1">
    <source>
        <dbReference type="ARBA" id="ARBA00001946"/>
    </source>
</evidence>
<dbReference type="InterPro" id="IPR005846">
    <property type="entry name" value="A-D-PHexomutase_a/b/a-III"/>
</dbReference>
<keyword evidence="8" id="KW-0460">Magnesium</keyword>
<reference evidence="14" key="1">
    <citation type="journal article" date="2024" name="Gigascience">
        <title>Chromosome-level genome of the poultry shaft louse Menopon gallinae provides insight into the host-switching and adaptive evolution of parasitic lice.</title>
        <authorList>
            <person name="Xu Y."/>
            <person name="Ma L."/>
            <person name="Liu S."/>
            <person name="Liang Y."/>
            <person name="Liu Q."/>
            <person name="He Z."/>
            <person name="Tian L."/>
            <person name="Duan Y."/>
            <person name="Cai W."/>
            <person name="Li H."/>
            <person name="Song F."/>
        </authorList>
    </citation>
    <scope>NUCLEOTIDE SEQUENCE</scope>
    <source>
        <strain evidence="14">Cailab_2023a</strain>
    </source>
</reference>
<keyword evidence="6" id="KW-0597">Phosphoprotein</keyword>
<dbReference type="InterPro" id="IPR005845">
    <property type="entry name" value="A-D-PHexomutase_a/b/a-II"/>
</dbReference>